<dbReference type="AlphaFoldDB" id="A0AAD5XKC8"/>
<evidence type="ECO:0000313" key="4">
    <source>
        <dbReference type="Proteomes" id="UP001211907"/>
    </source>
</evidence>
<dbReference type="EMBL" id="JADGJH010000057">
    <property type="protein sequence ID" value="KAJ3140122.1"/>
    <property type="molecule type" value="Genomic_DNA"/>
</dbReference>
<accession>A0AAD5XKC8</accession>
<organism evidence="3 4">
    <name type="scientific">Physocladia obscura</name>
    <dbReference type="NCBI Taxonomy" id="109957"/>
    <lineage>
        <taxon>Eukaryota</taxon>
        <taxon>Fungi</taxon>
        <taxon>Fungi incertae sedis</taxon>
        <taxon>Chytridiomycota</taxon>
        <taxon>Chytridiomycota incertae sedis</taxon>
        <taxon>Chytridiomycetes</taxon>
        <taxon>Chytridiales</taxon>
        <taxon>Chytriomycetaceae</taxon>
        <taxon>Physocladia</taxon>
    </lineage>
</organism>
<feature type="chain" id="PRO_5041899676" evidence="2">
    <location>
        <begin position="19"/>
        <end position="378"/>
    </location>
</feature>
<gene>
    <name evidence="3" type="ORF">HK100_010380</name>
</gene>
<reference evidence="3" key="1">
    <citation type="submission" date="2020-05" db="EMBL/GenBank/DDBJ databases">
        <title>Phylogenomic resolution of chytrid fungi.</title>
        <authorList>
            <person name="Stajich J.E."/>
            <person name="Amses K."/>
            <person name="Simmons R."/>
            <person name="Seto K."/>
            <person name="Myers J."/>
            <person name="Bonds A."/>
            <person name="Quandt C.A."/>
            <person name="Barry K."/>
            <person name="Liu P."/>
            <person name="Grigoriev I."/>
            <person name="Longcore J.E."/>
            <person name="James T.Y."/>
        </authorList>
    </citation>
    <scope>NUCLEOTIDE SEQUENCE</scope>
    <source>
        <strain evidence="3">JEL0513</strain>
    </source>
</reference>
<evidence type="ECO:0000256" key="1">
    <source>
        <dbReference type="SAM" id="MobiDB-lite"/>
    </source>
</evidence>
<keyword evidence="2" id="KW-0732">Signal</keyword>
<evidence type="ECO:0000256" key="2">
    <source>
        <dbReference type="SAM" id="SignalP"/>
    </source>
</evidence>
<feature type="non-terminal residue" evidence="3">
    <location>
        <position position="378"/>
    </location>
</feature>
<keyword evidence="4" id="KW-1185">Reference proteome</keyword>
<protein>
    <submittedName>
        <fullName evidence="3">Uncharacterized protein</fullName>
    </submittedName>
</protein>
<evidence type="ECO:0000313" key="3">
    <source>
        <dbReference type="EMBL" id="KAJ3140122.1"/>
    </source>
</evidence>
<name>A0AAD5XKC8_9FUNG</name>
<comment type="caution">
    <text evidence="3">The sequence shown here is derived from an EMBL/GenBank/DDBJ whole genome shotgun (WGS) entry which is preliminary data.</text>
</comment>
<feature type="region of interest" description="Disordered" evidence="1">
    <location>
        <begin position="356"/>
        <end position="378"/>
    </location>
</feature>
<proteinExistence type="predicted"/>
<sequence length="378" mass="41100">MMMASLILLFLASLTVLASRKVNEANGCATVDASGNVYTFGGVHGDFNIGADPESWTTNLAETLNASGSVTNLTNVPGRPPFTSANIICLSAHFLNAAVFLNADPADDTSIHKFDFSALAWSRITTTTTNISGITPNMEKLKAVIDHDTLVIYAFDNGRMLRLGDADRLNLNNNLTTIPWEDANFNFIPPQLSSTNYTATMGQGWISIYFFGVPTTTNGEVWGYRIHYNEWSSEPQFCDSDFKPMHGETATFTFRNASENTHDGAPSHIAYIPDDYSAVYIIDSYINMTTTCAAPPKEGTSLFTRYVANDNYLVQYTPDTGVVRFLDLGWLFSGHQRPDISNLGWTDATVFSEAASDGSGVDETSSLASAAKRSGAKG</sequence>
<feature type="signal peptide" evidence="2">
    <location>
        <begin position="1"/>
        <end position="18"/>
    </location>
</feature>
<dbReference type="Proteomes" id="UP001211907">
    <property type="component" value="Unassembled WGS sequence"/>
</dbReference>